<evidence type="ECO:0000313" key="1">
    <source>
        <dbReference type="EMBL" id="TNN47979.1"/>
    </source>
</evidence>
<reference evidence="1 2" key="1">
    <citation type="submission" date="2019-03" db="EMBL/GenBank/DDBJ databases">
        <title>First draft genome of Liparis tanakae, snailfish: a comprehensive survey of snailfish specific genes.</title>
        <authorList>
            <person name="Kim W."/>
            <person name="Song I."/>
            <person name="Jeong J.-H."/>
            <person name="Kim D."/>
            <person name="Kim S."/>
            <person name="Ryu S."/>
            <person name="Song J.Y."/>
            <person name="Lee S.K."/>
        </authorList>
    </citation>
    <scope>NUCLEOTIDE SEQUENCE [LARGE SCALE GENOMIC DNA]</scope>
    <source>
        <tissue evidence="1">Muscle</tissue>
    </source>
</reference>
<gene>
    <name evidence="1" type="ORF">EYF80_041802</name>
</gene>
<dbReference type="OrthoDB" id="8983394at2759"/>
<dbReference type="Proteomes" id="UP000314294">
    <property type="component" value="Unassembled WGS sequence"/>
</dbReference>
<proteinExistence type="predicted"/>
<dbReference type="AlphaFoldDB" id="A0A4Z2G384"/>
<accession>A0A4Z2G384</accession>
<dbReference type="EMBL" id="SRLO01000716">
    <property type="protein sequence ID" value="TNN47979.1"/>
    <property type="molecule type" value="Genomic_DNA"/>
</dbReference>
<protein>
    <submittedName>
        <fullName evidence="1">Uncharacterized protein</fullName>
    </submittedName>
</protein>
<evidence type="ECO:0000313" key="2">
    <source>
        <dbReference type="Proteomes" id="UP000314294"/>
    </source>
</evidence>
<sequence length="87" mass="9700">MRAMQYSAWSGGSSLLSSSARILKEAMTWSAVSVSVVSLDMKSMKAWKVTAPLPLGSTMPMMRAAAQRRWGRVEGYRRDKSGREEEE</sequence>
<organism evidence="1 2">
    <name type="scientific">Liparis tanakae</name>
    <name type="common">Tanaka's snailfish</name>
    <dbReference type="NCBI Taxonomy" id="230148"/>
    <lineage>
        <taxon>Eukaryota</taxon>
        <taxon>Metazoa</taxon>
        <taxon>Chordata</taxon>
        <taxon>Craniata</taxon>
        <taxon>Vertebrata</taxon>
        <taxon>Euteleostomi</taxon>
        <taxon>Actinopterygii</taxon>
        <taxon>Neopterygii</taxon>
        <taxon>Teleostei</taxon>
        <taxon>Neoteleostei</taxon>
        <taxon>Acanthomorphata</taxon>
        <taxon>Eupercaria</taxon>
        <taxon>Perciformes</taxon>
        <taxon>Cottioidei</taxon>
        <taxon>Cottales</taxon>
        <taxon>Liparidae</taxon>
        <taxon>Liparis</taxon>
    </lineage>
</organism>
<keyword evidence="2" id="KW-1185">Reference proteome</keyword>
<comment type="caution">
    <text evidence="1">The sequence shown here is derived from an EMBL/GenBank/DDBJ whole genome shotgun (WGS) entry which is preliminary data.</text>
</comment>
<name>A0A4Z2G384_9TELE</name>